<reference evidence="4" key="1">
    <citation type="submission" date="2024-04" db="EMBL/GenBank/DDBJ databases">
        <authorList>
            <person name="Shaw F."/>
            <person name="Minotto A."/>
        </authorList>
    </citation>
    <scope>NUCLEOTIDE SEQUENCE [LARGE SCALE GENOMIC DNA]</scope>
</reference>
<feature type="compositionally biased region" description="Low complexity" evidence="1">
    <location>
        <begin position="298"/>
        <end position="340"/>
    </location>
</feature>
<feature type="compositionally biased region" description="Basic and acidic residues" evidence="1">
    <location>
        <begin position="629"/>
        <end position="640"/>
    </location>
</feature>
<gene>
    <name evidence="3" type="ORF">GFSPODELE1_LOCUS149</name>
</gene>
<feature type="region of interest" description="Disordered" evidence="1">
    <location>
        <begin position="413"/>
        <end position="542"/>
    </location>
</feature>
<proteinExistence type="predicted"/>
<feature type="region of interest" description="Disordered" evidence="1">
    <location>
        <begin position="1"/>
        <end position="43"/>
    </location>
</feature>
<feature type="region of interest" description="Disordered" evidence="1">
    <location>
        <begin position="602"/>
        <end position="664"/>
    </location>
</feature>
<evidence type="ECO:0000313" key="4">
    <source>
        <dbReference type="Proteomes" id="UP001497453"/>
    </source>
</evidence>
<keyword evidence="2" id="KW-0812">Transmembrane</keyword>
<feature type="compositionally biased region" description="Polar residues" evidence="1">
    <location>
        <begin position="13"/>
        <end position="27"/>
    </location>
</feature>
<keyword evidence="2" id="KW-1133">Transmembrane helix</keyword>
<evidence type="ECO:0000256" key="2">
    <source>
        <dbReference type="SAM" id="Phobius"/>
    </source>
</evidence>
<dbReference type="EMBL" id="OZ037944">
    <property type="protein sequence ID" value="CAL1694089.1"/>
    <property type="molecule type" value="Genomic_DNA"/>
</dbReference>
<name>A0ABP1CHK5_9APHY</name>
<organism evidence="3 4">
    <name type="scientific">Somion occarium</name>
    <dbReference type="NCBI Taxonomy" id="3059160"/>
    <lineage>
        <taxon>Eukaryota</taxon>
        <taxon>Fungi</taxon>
        <taxon>Dikarya</taxon>
        <taxon>Basidiomycota</taxon>
        <taxon>Agaricomycotina</taxon>
        <taxon>Agaricomycetes</taxon>
        <taxon>Polyporales</taxon>
        <taxon>Cerrenaceae</taxon>
        <taxon>Somion</taxon>
    </lineage>
</organism>
<keyword evidence="2" id="KW-0472">Membrane</keyword>
<feature type="region of interest" description="Disordered" evidence="1">
    <location>
        <begin position="60"/>
        <end position="135"/>
    </location>
</feature>
<feature type="compositionally biased region" description="Polar residues" evidence="1">
    <location>
        <begin position="466"/>
        <end position="475"/>
    </location>
</feature>
<evidence type="ECO:0000313" key="3">
    <source>
        <dbReference type="EMBL" id="CAL1694089.1"/>
    </source>
</evidence>
<dbReference type="Proteomes" id="UP001497453">
    <property type="component" value="Chromosome 1"/>
</dbReference>
<accession>A0ABP1CHK5</accession>
<feature type="compositionally biased region" description="Polar residues" evidence="1">
    <location>
        <begin position="516"/>
        <end position="531"/>
    </location>
</feature>
<feature type="transmembrane region" description="Helical" evidence="2">
    <location>
        <begin position="206"/>
        <end position="232"/>
    </location>
</feature>
<feature type="region of interest" description="Disordered" evidence="1">
    <location>
        <begin position="241"/>
        <end position="273"/>
    </location>
</feature>
<feature type="compositionally biased region" description="Pro residues" evidence="1">
    <location>
        <begin position="652"/>
        <end position="664"/>
    </location>
</feature>
<evidence type="ECO:0000256" key="1">
    <source>
        <dbReference type="SAM" id="MobiDB-lite"/>
    </source>
</evidence>
<feature type="region of interest" description="Disordered" evidence="1">
    <location>
        <begin position="292"/>
        <end position="376"/>
    </location>
</feature>
<feature type="compositionally biased region" description="Low complexity" evidence="1">
    <location>
        <begin position="496"/>
        <end position="507"/>
    </location>
</feature>
<keyword evidence="4" id="KW-1185">Reference proteome</keyword>
<sequence>MAKPKLFTRPPSLATSKTTYQTSSTRKQAPRGSRRGTYGSLPTPSSGILAFLATLTASSSTAQGYPLDSQPLPPDFLCPGLRPDLHAEPPLAPQASTRKRRERRDTSDYPSSSPHKRGSKRPFVPDKYTQGPDGRWRKTGNWSLYGYCNTDQCETSPAEYATIPTAESDGQATSTPSSLPSDPPIDAVMEANLPPGWASRSSEDQILTYIILGLSLLLAILICIFMVGCLAWRKKRKSLTPKDIEKKASTSSLRLADDSEEESEETRQARKQQRLWAKASARWKANVRISARRRRVQRTMSSASSQAQASRTSLTSMVTSSSVEARMRSMVDVSDSASAHSVRENARDTQQQQISPSPIVEQSAPPLASPSSRPPSYLRNFLSDLSAHSDSIEHLHTSESVGESIAQLSTSHKTLGLQQRHDEDQPEDDSSPGPYDVPADAAHVATDDKGVLERMATLASAPPVSGNDNGESSAPSVPILEYEYEDHPDFGPPGPSSHSLSMSSLQASPPPILNQPAPSYSSNPDDPSTQHPLFPSPPSKSALAAPTFYEYPASFEEDMHMIMSAEPIAEPSAPPFEAEVAAPSAPPLEMDMEDSVGDFTALPSAPPMVDEIEDNGAGLPCASAPALQNEHESYSEDARPSDLSSSISATPPVAPMHTPPGYIP</sequence>
<feature type="compositionally biased region" description="Low complexity" evidence="1">
    <location>
        <begin position="363"/>
        <end position="376"/>
    </location>
</feature>
<protein>
    <submittedName>
        <fullName evidence="3">Uncharacterized protein</fullName>
    </submittedName>
</protein>